<keyword evidence="2 5" id="KW-0812">Transmembrane</keyword>
<gene>
    <name evidence="6" type="ORF">MNBD_DELTA03-582</name>
</gene>
<evidence type="ECO:0000256" key="3">
    <source>
        <dbReference type="ARBA" id="ARBA00022989"/>
    </source>
</evidence>
<reference evidence="6" key="1">
    <citation type="submission" date="2018-06" db="EMBL/GenBank/DDBJ databases">
        <authorList>
            <person name="Zhirakovskaya E."/>
        </authorList>
    </citation>
    <scope>NUCLEOTIDE SEQUENCE</scope>
</reference>
<proteinExistence type="predicted"/>
<keyword evidence="4 5" id="KW-0472">Membrane</keyword>
<dbReference type="Pfam" id="PF00902">
    <property type="entry name" value="TatC"/>
    <property type="match status" value="1"/>
</dbReference>
<dbReference type="EMBL" id="UOEX01000231">
    <property type="protein sequence ID" value="VAW38018.1"/>
    <property type="molecule type" value="Genomic_DNA"/>
</dbReference>
<feature type="transmembrane region" description="Helical" evidence="5">
    <location>
        <begin position="20"/>
        <end position="37"/>
    </location>
</feature>
<keyword evidence="3 5" id="KW-1133">Transmembrane helix</keyword>
<accession>A0A3B0V3D1</accession>
<dbReference type="AlphaFoldDB" id="A0A3B0V3D1"/>
<organism evidence="6">
    <name type="scientific">hydrothermal vent metagenome</name>
    <dbReference type="NCBI Taxonomy" id="652676"/>
    <lineage>
        <taxon>unclassified sequences</taxon>
        <taxon>metagenomes</taxon>
        <taxon>ecological metagenomes</taxon>
    </lineage>
</organism>
<evidence type="ECO:0008006" key="7">
    <source>
        <dbReference type="Google" id="ProtNLM"/>
    </source>
</evidence>
<evidence type="ECO:0000256" key="4">
    <source>
        <dbReference type="ARBA" id="ARBA00023136"/>
    </source>
</evidence>
<dbReference type="InterPro" id="IPR002033">
    <property type="entry name" value="TatC"/>
</dbReference>
<evidence type="ECO:0000256" key="1">
    <source>
        <dbReference type="ARBA" id="ARBA00004141"/>
    </source>
</evidence>
<name>A0A3B0V3D1_9ZZZZ</name>
<evidence type="ECO:0000313" key="6">
    <source>
        <dbReference type="EMBL" id="VAW38018.1"/>
    </source>
</evidence>
<protein>
    <recommendedName>
        <fullName evidence="7">Twin-arginine translocation protein TatC</fullName>
    </recommendedName>
</protein>
<evidence type="ECO:0000256" key="2">
    <source>
        <dbReference type="ARBA" id="ARBA00022692"/>
    </source>
</evidence>
<evidence type="ECO:0000256" key="5">
    <source>
        <dbReference type="SAM" id="Phobius"/>
    </source>
</evidence>
<comment type="subcellular location">
    <subcellularLocation>
        <location evidence="1">Membrane</location>
        <topology evidence="1">Multi-pass membrane protein</topology>
    </subcellularLocation>
</comment>
<dbReference type="GO" id="GO:0016020">
    <property type="term" value="C:membrane"/>
    <property type="evidence" value="ECO:0007669"/>
    <property type="project" value="UniProtKB-SubCell"/>
</dbReference>
<sequence length="71" mass="8282">MDDLQKQSLTEHLTELRRCLINVIIAVIVGFGVAYYFSEDIGRWFLKPLYEVLPKGSSLIFISYQEAFFFT</sequence>